<evidence type="ECO:0000313" key="2">
    <source>
        <dbReference type="EMBL" id="QQE87302.1"/>
    </source>
</evidence>
<accession>A0AAP9Y9N5</accession>
<dbReference type="AlphaFoldDB" id="A0AAP9Y9N5"/>
<feature type="region of interest" description="Disordered" evidence="1">
    <location>
        <begin position="92"/>
        <end position="111"/>
    </location>
</feature>
<proteinExistence type="predicted"/>
<protein>
    <recommendedName>
        <fullName evidence="4">Virulence factor</fullName>
    </recommendedName>
</protein>
<sequence length="111" mass="12345">MYGIIINFDAEKLREMYSGPVHENAHADICSVLTEDFGFTCIQGDVYFGDESVSSITCVLAAQKLKERFSWFEASVKEIKMLRIDELNDLGPAIGRGSVSKKKGRPLLKVA</sequence>
<evidence type="ECO:0000313" key="3">
    <source>
        <dbReference type="Proteomes" id="UP000596192"/>
    </source>
</evidence>
<dbReference type="RefSeq" id="WP_198866260.1">
    <property type="nucleotide sequence ID" value="NZ_CP066310.1"/>
</dbReference>
<dbReference type="Gene3D" id="3.30.70.240">
    <property type="match status" value="1"/>
</dbReference>
<evidence type="ECO:0008006" key="4">
    <source>
        <dbReference type="Google" id="ProtNLM"/>
    </source>
</evidence>
<dbReference type="EMBL" id="CP066310">
    <property type="protein sequence ID" value="QQE87302.1"/>
    <property type="molecule type" value="Genomic_DNA"/>
</dbReference>
<evidence type="ECO:0000256" key="1">
    <source>
        <dbReference type="SAM" id="MobiDB-lite"/>
    </source>
</evidence>
<organism evidence="2 3">
    <name type="scientific">Azotobacter chroococcum</name>
    <dbReference type="NCBI Taxonomy" id="353"/>
    <lineage>
        <taxon>Bacteria</taxon>
        <taxon>Pseudomonadati</taxon>
        <taxon>Pseudomonadota</taxon>
        <taxon>Gammaproteobacteria</taxon>
        <taxon>Pseudomonadales</taxon>
        <taxon>Pseudomonadaceae</taxon>
        <taxon>Azotobacter</taxon>
    </lineage>
</organism>
<name>A0AAP9Y9N5_9GAMM</name>
<feature type="compositionally biased region" description="Basic residues" evidence="1">
    <location>
        <begin position="99"/>
        <end position="111"/>
    </location>
</feature>
<gene>
    <name evidence="2" type="ORF">GKQ51_13395</name>
</gene>
<reference evidence="2 3" key="1">
    <citation type="submission" date="2020-12" db="EMBL/GenBank/DDBJ databases">
        <title>Genomic Analysis and Response surface optimization of nitrogen-fixing conditions for A. chroococcum strain HR1, Isolation from rhizosphere soil.</title>
        <authorList>
            <person name="Li J."/>
            <person name="Yang H."/>
            <person name="Liu H."/>
            <person name="Wang C."/>
            <person name="Tian Y."/>
            <person name="Lu X.Y."/>
        </authorList>
    </citation>
    <scope>NUCLEOTIDE SEQUENCE [LARGE SCALE GENOMIC DNA]</scope>
    <source>
        <strain evidence="2 3">HR1</strain>
    </source>
</reference>
<dbReference type="Proteomes" id="UP000596192">
    <property type="component" value="Chromosome"/>
</dbReference>